<dbReference type="Proteomes" id="UP000203240">
    <property type="component" value="Segment"/>
</dbReference>
<dbReference type="RefSeq" id="YP_009049877.1">
    <property type="nucleotide sequence ID" value="NC_024625.1"/>
</dbReference>
<dbReference type="EMBL" id="KM009991">
    <property type="protein sequence ID" value="AIE47781.1"/>
    <property type="molecule type" value="Genomic_DNA"/>
</dbReference>
<dbReference type="GeneID" id="20003964"/>
<dbReference type="Pfam" id="PF12299">
    <property type="entry name" value="DUF3627"/>
    <property type="match status" value="1"/>
</dbReference>
<reference evidence="2 3" key="1">
    <citation type="journal article" date="2015" name="Genome Announc.">
        <title>A Distinct Group II Alphabaculovirus Isolated from a Peridroma Species.</title>
        <authorList>
            <person name="Rohrmann G.F."/>
            <person name="Erlandson M.A."/>
            <person name="Theilmann D.A."/>
        </authorList>
    </citation>
    <scope>NUCLEOTIDE SEQUENCE [LARGE SCALE GENOMIC DNA]</scope>
    <source>
        <strain evidence="2">GR_167</strain>
    </source>
</reference>
<evidence type="ECO:0000259" key="1">
    <source>
        <dbReference type="Pfam" id="PF12299"/>
    </source>
</evidence>
<name>A0A068LML2_9ABAC</name>
<feature type="domain" description="DUF3627" evidence="1">
    <location>
        <begin position="48"/>
        <end position="133"/>
    </location>
</feature>
<organism evidence="2 3">
    <name type="scientific">Peridroma alphabaculovirus</name>
    <dbReference type="NCBI Taxonomy" id="1346829"/>
    <lineage>
        <taxon>Viruses</taxon>
        <taxon>Viruses incertae sedis</taxon>
        <taxon>Naldaviricetes</taxon>
        <taxon>Lefavirales</taxon>
        <taxon>Baculoviridae</taxon>
        <taxon>Alphabaculovirus</taxon>
    </lineage>
</organism>
<accession>A0A068LML2</accession>
<dbReference type="InterPro" id="IPR022549">
    <property type="entry name" value="DUF3627"/>
</dbReference>
<protein>
    <submittedName>
        <fullName evidence="2">Bro</fullName>
    </submittedName>
</protein>
<gene>
    <name evidence="2" type="ORF">pesp051</name>
</gene>
<evidence type="ECO:0000313" key="2">
    <source>
        <dbReference type="EMBL" id="AIE47781.1"/>
    </source>
</evidence>
<evidence type="ECO:0000313" key="3">
    <source>
        <dbReference type="Proteomes" id="UP000203240"/>
    </source>
</evidence>
<dbReference type="OrthoDB" id="14957at10239"/>
<sequence length="160" mass="18517">MEDNIETRQYLIKSIADKDDIIQSKDEQIAKLLEAILQANAQCVDLSTRLANLVQDVVVKPQNSQLLHALAVCDLSCNRFAFLRTQLRSLKRSVKRLQRSEQREPVIIYQSDYVPNSMNVLNKIKEQLPKDKFVARYNRIQLSEDCDPAMMVRLLSEIKQ</sequence>
<proteinExistence type="predicted"/>
<keyword evidence="3" id="KW-1185">Reference proteome</keyword>